<gene>
    <name evidence="1" type="primary">afmid</name>
    <name evidence="1" type="ORF">Anas_13052</name>
</gene>
<evidence type="ECO:0000313" key="1">
    <source>
        <dbReference type="EMBL" id="KAB7500887.1"/>
    </source>
</evidence>
<dbReference type="AlphaFoldDB" id="A0A5N5T3Z4"/>
<dbReference type="SUPFAM" id="SSF53474">
    <property type="entry name" value="alpha/beta-Hydrolases"/>
    <property type="match status" value="1"/>
</dbReference>
<name>A0A5N5T3Z4_9CRUS</name>
<evidence type="ECO:0000313" key="2">
    <source>
        <dbReference type="Proteomes" id="UP000326759"/>
    </source>
</evidence>
<reference evidence="1 2" key="1">
    <citation type="journal article" date="2019" name="PLoS Biol.">
        <title>Sex chromosomes control vertical transmission of feminizing Wolbachia symbionts in an isopod.</title>
        <authorList>
            <person name="Becking T."/>
            <person name="Chebbi M.A."/>
            <person name="Giraud I."/>
            <person name="Moumen B."/>
            <person name="Laverre T."/>
            <person name="Caubet Y."/>
            <person name="Peccoud J."/>
            <person name="Gilbert C."/>
            <person name="Cordaux R."/>
        </authorList>
    </citation>
    <scope>NUCLEOTIDE SEQUENCE [LARGE SCALE GENOMIC DNA]</scope>
    <source>
        <strain evidence="1">ANa2</strain>
        <tissue evidence="1">Whole body excluding digestive tract and cuticle</tissue>
    </source>
</reference>
<accession>A0A5N5T3Z4</accession>
<keyword evidence="2" id="KW-1185">Reference proteome</keyword>
<dbReference type="Proteomes" id="UP000326759">
    <property type="component" value="Unassembled WGS sequence"/>
</dbReference>
<dbReference type="Gene3D" id="3.40.50.1820">
    <property type="entry name" value="alpha/beta hydrolase"/>
    <property type="match status" value="1"/>
</dbReference>
<protein>
    <submittedName>
        <fullName evidence="1">Kynurenine formamidase</fullName>
    </submittedName>
</protein>
<dbReference type="InterPro" id="IPR029058">
    <property type="entry name" value="AB_hydrolase_fold"/>
</dbReference>
<proteinExistence type="predicted"/>
<organism evidence="1 2">
    <name type="scientific">Armadillidium nasatum</name>
    <dbReference type="NCBI Taxonomy" id="96803"/>
    <lineage>
        <taxon>Eukaryota</taxon>
        <taxon>Metazoa</taxon>
        <taxon>Ecdysozoa</taxon>
        <taxon>Arthropoda</taxon>
        <taxon>Crustacea</taxon>
        <taxon>Multicrustacea</taxon>
        <taxon>Malacostraca</taxon>
        <taxon>Eumalacostraca</taxon>
        <taxon>Peracarida</taxon>
        <taxon>Isopoda</taxon>
        <taxon>Oniscidea</taxon>
        <taxon>Crinocheta</taxon>
        <taxon>Armadillidiidae</taxon>
        <taxon>Armadillidium</taxon>
    </lineage>
</organism>
<sequence>MKSGWKLSPLHHVEELAKNFPSLKVLIVAGENDSPEFKRQSKQYCQALAGKEIDAIYEEEKEVDHFNLVENLCDENYHVTIRIIKFIKRTFLLLFITFSHEYVLRFQNNFKK</sequence>
<dbReference type="OrthoDB" id="433474at2759"/>
<comment type="caution">
    <text evidence="1">The sequence shown here is derived from an EMBL/GenBank/DDBJ whole genome shotgun (WGS) entry which is preliminary data.</text>
</comment>
<dbReference type="EMBL" id="SEYY01012314">
    <property type="protein sequence ID" value="KAB7500887.1"/>
    <property type="molecule type" value="Genomic_DNA"/>
</dbReference>